<gene>
    <name evidence="2" type="ORF">AGLY_013532</name>
</gene>
<keyword evidence="3" id="KW-1185">Reference proteome</keyword>
<evidence type="ECO:0000313" key="2">
    <source>
        <dbReference type="EMBL" id="KAE9526884.1"/>
    </source>
</evidence>
<keyword evidence="1" id="KW-1133">Transmembrane helix</keyword>
<dbReference type="AlphaFoldDB" id="A0A6G0T6L3"/>
<comment type="caution">
    <text evidence="2">The sequence shown here is derived from an EMBL/GenBank/DDBJ whole genome shotgun (WGS) entry which is preliminary data.</text>
</comment>
<reference evidence="2 3" key="1">
    <citation type="submission" date="2019-08" db="EMBL/GenBank/DDBJ databases">
        <title>The genome of the soybean aphid Biotype 1, its phylome, world population structure and adaptation to the North American continent.</title>
        <authorList>
            <person name="Giordano R."/>
            <person name="Donthu R.K."/>
            <person name="Hernandez A.G."/>
            <person name="Wright C.L."/>
            <person name="Zimin A.V."/>
        </authorList>
    </citation>
    <scope>NUCLEOTIDE SEQUENCE [LARGE SCALE GENOMIC DNA]</scope>
    <source>
        <tissue evidence="2">Whole aphids</tissue>
    </source>
</reference>
<proteinExistence type="predicted"/>
<protein>
    <submittedName>
        <fullName evidence="2">Uncharacterized protein</fullName>
    </submittedName>
</protein>
<name>A0A6G0T6L3_APHGL</name>
<dbReference type="OrthoDB" id="79171at2759"/>
<organism evidence="2 3">
    <name type="scientific">Aphis glycines</name>
    <name type="common">Soybean aphid</name>
    <dbReference type="NCBI Taxonomy" id="307491"/>
    <lineage>
        <taxon>Eukaryota</taxon>
        <taxon>Metazoa</taxon>
        <taxon>Ecdysozoa</taxon>
        <taxon>Arthropoda</taxon>
        <taxon>Hexapoda</taxon>
        <taxon>Insecta</taxon>
        <taxon>Pterygota</taxon>
        <taxon>Neoptera</taxon>
        <taxon>Paraneoptera</taxon>
        <taxon>Hemiptera</taxon>
        <taxon>Sternorrhyncha</taxon>
        <taxon>Aphidomorpha</taxon>
        <taxon>Aphidoidea</taxon>
        <taxon>Aphididae</taxon>
        <taxon>Aphidini</taxon>
        <taxon>Aphis</taxon>
        <taxon>Aphis</taxon>
    </lineage>
</organism>
<evidence type="ECO:0000256" key="1">
    <source>
        <dbReference type="SAM" id="Phobius"/>
    </source>
</evidence>
<keyword evidence="1" id="KW-0472">Membrane</keyword>
<sequence>MKKYTLNIKCEIKKKRKRIQLIKHVDMIALIFFYKILNTMHRLQSYFFLFSAVGNSVMPFPPRPQVPIPTRPLTLSGEANILFFVANASHLFFSTSRSSSNCLNLCCLASKSLIKSNVVTAAAFCPSIKTATASPSIYLHKIYHHPLVVPNICLLISIHLSSLQQMVVYQVDKMILFFSAVNSITSSKSVFSFISSGSSGLFVNAASTYKPWLFVFTVTNQLVNKYQLKLFQLQLPGELGIMQCKLVCEKLFIQTMRLTLPKPYDLVDLLRYINKLYMNLCVS</sequence>
<dbReference type="Proteomes" id="UP000475862">
    <property type="component" value="Unassembled WGS sequence"/>
</dbReference>
<dbReference type="EMBL" id="VYZN01000054">
    <property type="protein sequence ID" value="KAE9526884.1"/>
    <property type="molecule type" value="Genomic_DNA"/>
</dbReference>
<evidence type="ECO:0000313" key="3">
    <source>
        <dbReference type="Proteomes" id="UP000475862"/>
    </source>
</evidence>
<feature type="transmembrane region" description="Helical" evidence="1">
    <location>
        <begin position="21"/>
        <end position="37"/>
    </location>
</feature>
<accession>A0A6G0T6L3</accession>
<keyword evidence="1" id="KW-0812">Transmembrane</keyword>